<dbReference type="PANTHER" id="PTHR41386:SF1">
    <property type="entry name" value="MEMBRANE PROTEIN"/>
    <property type="match status" value="1"/>
</dbReference>
<keyword evidence="1" id="KW-0812">Transmembrane</keyword>
<dbReference type="eggNOG" id="COG4420">
    <property type="taxonomic scope" value="Bacteria"/>
</dbReference>
<proteinExistence type="predicted"/>
<dbReference type="PANTHER" id="PTHR41386">
    <property type="entry name" value="INTEGRAL MEMBRANE PROTEIN-RELATED"/>
    <property type="match status" value="1"/>
</dbReference>
<dbReference type="Pfam" id="PF06210">
    <property type="entry name" value="DUF1003"/>
    <property type="match status" value="1"/>
</dbReference>
<feature type="transmembrane region" description="Helical" evidence="1">
    <location>
        <begin position="73"/>
        <end position="95"/>
    </location>
</feature>
<dbReference type="Proteomes" id="UP000007239">
    <property type="component" value="Chromosome"/>
</dbReference>
<dbReference type="HOGENOM" id="CLU_077948_2_1_9"/>
<dbReference type="STRING" id="858215.Thexy_0852"/>
<evidence type="ECO:0000256" key="1">
    <source>
        <dbReference type="SAM" id="Phobius"/>
    </source>
</evidence>
<dbReference type="KEGG" id="txy:Thexy_0852"/>
<accession>F6BJC5</accession>
<dbReference type="EMBL" id="CP002739">
    <property type="protein sequence ID" value="AEF16893.1"/>
    <property type="molecule type" value="Genomic_DNA"/>
</dbReference>
<feature type="transmembrane region" description="Helical" evidence="1">
    <location>
        <begin position="42"/>
        <end position="61"/>
    </location>
</feature>
<organism evidence="2 3">
    <name type="scientific">Thermoanaerobacterium xylanolyticum (strain ATCC 49914 / DSM 7097 / LX-11)</name>
    <dbReference type="NCBI Taxonomy" id="858215"/>
    <lineage>
        <taxon>Bacteria</taxon>
        <taxon>Bacillati</taxon>
        <taxon>Bacillota</taxon>
        <taxon>Clostridia</taxon>
        <taxon>Thermoanaerobacterales</taxon>
        <taxon>Thermoanaerobacteraceae</taxon>
        <taxon>Thermoanaerobacterium</taxon>
    </lineage>
</organism>
<evidence type="ECO:0008006" key="4">
    <source>
        <dbReference type="Google" id="ProtNLM"/>
    </source>
</evidence>
<keyword evidence="1" id="KW-0472">Membrane</keyword>
<sequence length="150" mass="17442">MDNKEKLIHSYIDKKVSKNINEEHKDSLTFGDRMADKLADYAGSWSFIFTFSFLLIVWMVINSVALIRHFDPYPFILLNLVLSCLAAIQAPIIMMSQNRQEAKDRLKAQNDYEVNLKAELIIEDLHTKADKIIENQEKILKLLESQTQKQ</sequence>
<protein>
    <recommendedName>
        <fullName evidence="4">DUF1003 domain-containing protein</fullName>
    </recommendedName>
</protein>
<name>F6BJC5_THEXL</name>
<dbReference type="RefSeq" id="WP_013787639.1">
    <property type="nucleotide sequence ID" value="NC_015555.1"/>
</dbReference>
<keyword evidence="1" id="KW-1133">Transmembrane helix</keyword>
<keyword evidence="3" id="KW-1185">Reference proteome</keyword>
<evidence type="ECO:0000313" key="3">
    <source>
        <dbReference type="Proteomes" id="UP000007239"/>
    </source>
</evidence>
<gene>
    <name evidence="2" type="ordered locus">Thexy_0852</name>
</gene>
<evidence type="ECO:0000313" key="2">
    <source>
        <dbReference type="EMBL" id="AEF16893.1"/>
    </source>
</evidence>
<dbReference type="InterPro" id="IPR010406">
    <property type="entry name" value="DUF1003"/>
</dbReference>
<dbReference type="AlphaFoldDB" id="F6BJC5"/>
<reference evidence="2" key="1">
    <citation type="submission" date="2011-05" db="EMBL/GenBank/DDBJ databases">
        <title>Complete sequence of Thermoanaerobacterium xylanolyticum LX-11.</title>
        <authorList>
            <consortium name="US DOE Joint Genome Institute"/>
            <person name="Lucas S."/>
            <person name="Han J."/>
            <person name="Lapidus A."/>
            <person name="Cheng J.-F."/>
            <person name="Goodwin L."/>
            <person name="Pitluck S."/>
            <person name="Peters L."/>
            <person name="Mikhailova N."/>
            <person name="Lu M."/>
            <person name="Han C."/>
            <person name="Tapia R."/>
            <person name="Land M."/>
            <person name="Hauser L."/>
            <person name="Kyrpides N."/>
            <person name="Ivanova N."/>
            <person name="Pagani I."/>
            <person name="Hemme C."/>
            <person name="Woyke T."/>
        </authorList>
    </citation>
    <scope>NUCLEOTIDE SEQUENCE</scope>
    <source>
        <strain evidence="2">LX-11</strain>
    </source>
</reference>